<dbReference type="Pfam" id="PF00108">
    <property type="entry name" value="Thiolase_N"/>
    <property type="match status" value="1"/>
</dbReference>
<organism evidence="9 10">
    <name type="scientific">Sphingobium fuliginis ATCC 27551</name>
    <dbReference type="NCBI Taxonomy" id="1208342"/>
    <lineage>
        <taxon>Bacteria</taxon>
        <taxon>Pseudomonadati</taxon>
        <taxon>Pseudomonadota</taxon>
        <taxon>Alphaproteobacteria</taxon>
        <taxon>Sphingomonadales</taxon>
        <taxon>Sphingomonadaceae</taxon>
        <taxon>Sphingobium</taxon>
    </lineage>
</organism>
<dbReference type="PANTHER" id="PTHR42870">
    <property type="entry name" value="ACETYL-COA C-ACETYLTRANSFERASE"/>
    <property type="match status" value="1"/>
</dbReference>
<dbReference type="SUPFAM" id="SSF53901">
    <property type="entry name" value="Thiolase-like"/>
    <property type="match status" value="1"/>
</dbReference>
<evidence type="ECO:0000256" key="2">
    <source>
        <dbReference type="ARBA" id="ARBA00022448"/>
    </source>
</evidence>
<dbReference type="PROSITE" id="PS00737">
    <property type="entry name" value="THIOLASE_2"/>
    <property type="match status" value="1"/>
</dbReference>
<dbReference type="GO" id="GO:0008289">
    <property type="term" value="F:lipid binding"/>
    <property type="evidence" value="ECO:0007669"/>
    <property type="project" value="UniProtKB-KW"/>
</dbReference>
<proteinExistence type="predicted"/>
<evidence type="ECO:0000256" key="6">
    <source>
        <dbReference type="ARBA" id="ARBA00032316"/>
    </source>
</evidence>
<protein>
    <recommendedName>
        <fullName evidence="1">propanoyl-CoA C-acyltransferase</fullName>
        <ecNumber evidence="1">2.3.1.176</ecNumber>
    </recommendedName>
    <alternativeName>
        <fullName evidence="6">Propanoyl-CoA C-acyltransferase</fullName>
    </alternativeName>
</protein>
<evidence type="ECO:0000256" key="4">
    <source>
        <dbReference type="ARBA" id="ARBA00023055"/>
    </source>
</evidence>
<evidence type="ECO:0000256" key="1">
    <source>
        <dbReference type="ARBA" id="ARBA00012352"/>
    </source>
</evidence>
<dbReference type="Proteomes" id="UP000311469">
    <property type="component" value="Chromosome cSF1"/>
</dbReference>
<keyword evidence="4" id="KW-0445">Lipid transport</keyword>
<evidence type="ECO:0000313" key="10">
    <source>
        <dbReference type="Proteomes" id="UP000311469"/>
    </source>
</evidence>
<dbReference type="InterPro" id="IPR020616">
    <property type="entry name" value="Thiolase_N"/>
</dbReference>
<accession>A0A5B8CJF2</accession>
<name>A0A5B8CJF2_SPHSA</name>
<dbReference type="InterPro" id="IPR020613">
    <property type="entry name" value="Thiolase_CS"/>
</dbReference>
<dbReference type="RefSeq" id="WP_140042608.1">
    <property type="nucleotide sequence ID" value="NZ_CP041016.1"/>
</dbReference>
<keyword evidence="5" id="KW-0446">Lipid-binding</keyword>
<gene>
    <name evidence="9" type="ORF">FIL70_14480</name>
</gene>
<feature type="domain" description="Thiolase C-terminal" evidence="8">
    <location>
        <begin position="262"/>
        <end position="382"/>
    </location>
</feature>
<keyword evidence="3" id="KW-0808">Transferase</keyword>
<evidence type="ECO:0000256" key="5">
    <source>
        <dbReference type="ARBA" id="ARBA00023121"/>
    </source>
</evidence>
<keyword evidence="2" id="KW-0813">Transport</keyword>
<evidence type="ECO:0000259" key="7">
    <source>
        <dbReference type="Pfam" id="PF00108"/>
    </source>
</evidence>
<sequence length="388" mass="40452">MSYDAYVVGVGVHKFGRWADKSTIDLSAVAIAGAIRDAGISFGDVQAAYLGAEYSSFIDGRMIVQHFGWTGIPINHYQQACASGSAAFREACYAVGSGRIDVALVCGYEKMGGGLLKGGDATRDREFHLHGMGLDVTPARIAMAIQQRMEQYGDTPEMLAVEAAQCFEYGALNEAGPQRPAASVEEILASPIVCSPFTRKMCCNSSDGAAAAIVMNRATAARLGCLDRSIKVAGIAAGSPDSDDLVGGPGPHIGGDFRTGAHTRKVAAKVYEMAGVGPEDIDLVQCHAPFAGGGMICAEALGFCAPGEGGRFFLEGHARIDGKTPINTDGGLIARGHPLGATGVLEVYELVRQLRGEGGALQVPNDPRVALAHNTGLGCLNAHIFVRP</sequence>
<evidence type="ECO:0000313" key="9">
    <source>
        <dbReference type="EMBL" id="QDC38250.1"/>
    </source>
</evidence>
<dbReference type="AlphaFoldDB" id="A0A5B8CJF2"/>
<dbReference type="PIRSF" id="PIRSF000429">
    <property type="entry name" value="Ac-CoA_Ac_transf"/>
    <property type="match status" value="1"/>
</dbReference>
<evidence type="ECO:0000259" key="8">
    <source>
        <dbReference type="Pfam" id="PF22691"/>
    </source>
</evidence>
<dbReference type="EC" id="2.3.1.176" evidence="1"/>
<reference evidence="9 10" key="1">
    <citation type="submission" date="2019-06" db="EMBL/GenBank/DDBJ databases">
        <title>Genome organization and adaptive potential of archetypical organophosphate degarding Sphingobium fuliginis ATCC 27551.</title>
        <authorList>
            <person name="Sarwar A."/>
            <person name="Parthasarathy S."/>
            <person name="Singh C."/>
            <person name="Siddavattam D."/>
        </authorList>
    </citation>
    <scope>NUCLEOTIDE SEQUENCE [LARGE SCALE GENOMIC DNA]</scope>
    <source>
        <strain evidence="9 10">ATCC 27551</strain>
    </source>
</reference>
<dbReference type="InterPro" id="IPR016039">
    <property type="entry name" value="Thiolase-like"/>
</dbReference>
<dbReference type="GO" id="GO:0006869">
    <property type="term" value="P:lipid transport"/>
    <property type="evidence" value="ECO:0007669"/>
    <property type="project" value="UniProtKB-KW"/>
</dbReference>
<evidence type="ECO:0000256" key="3">
    <source>
        <dbReference type="ARBA" id="ARBA00022679"/>
    </source>
</evidence>
<dbReference type="InterPro" id="IPR002155">
    <property type="entry name" value="Thiolase"/>
</dbReference>
<dbReference type="Gene3D" id="3.40.47.10">
    <property type="match status" value="1"/>
</dbReference>
<dbReference type="Pfam" id="PF22691">
    <property type="entry name" value="Thiolase_C_1"/>
    <property type="match status" value="1"/>
</dbReference>
<dbReference type="KEGG" id="sufl:FIL70_14480"/>
<dbReference type="PANTHER" id="PTHR42870:SF1">
    <property type="entry name" value="NON-SPECIFIC LIPID-TRANSFER PROTEIN-LIKE 2"/>
    <property type="match status" value="1"/>
</dbReference>
<dbReference type="EMBL" id="CP041016">
    <property type="protein sequence ID" value="QDC38250.1"/>
    <property type="molecule type" value="Genomic_DNA"/>
</dbReference>
<dbReference type="CDD" id="cd00829">
    <property type="entry name" value="SCP-x_thiolase"/>
    <property type="match status" value="1"/>
</dbReference>
<dbReference type="GO" id="GO:0003988">
    <property type="term" value="F:acetyl-CoA C-acyltransferase activity"/>
    <property type="evidence" value="ECO:0007669"/>
    <property type="project" value="UniProtKB-ARBA"/>
</dbReference>
<feature type="domain" description="Thiolase N-terminal" evidence="7">
    <location>
        <begin position="14"/>
        <end position="113"/>
    </location>
</feature>
<dbReference type="InterPro" id="IPR055140">
    <property type="entry name" value="Thiolase_C_2"/>
</dbReference>